<dbReference type="GO" id="GO:0022857">
    <property type="term" value="F:transmembrane transporter activity"/>
    <property type="evidence" value="ECO:0007669"/>
    <property type="project" value="InterPro"/>
</dbReference>
<evidence type="ECO:0000256" key="6">
    <source>
        <dbReference type="ARBA" id="ARBA00022692"/>
    </source>
</evidence>
<keyword evidence="4" id="KW-0997">Cell inner membrane</keyword>
<evidence type="ECO:0000256" key="10">
    <source>
        <dbReference type="RuleBase" id="RU003879"/>
    </source>
</evidence>
<evidence type="ECO:0000256" key="5">
    <source>
        <dbReference type="ARBA" id="ARBA00022618"/>
    </source>
</evidence>
<dbReference type="GO" id="GO:0051301">
    <property type="term" value="P:cell division"/>
    <property type="evidence" value="ECO:0007669"/>
    <property type="project" value="UniProtKB-KW"/>
</dbReference>
<keyword evidence="10" id="KW-0653">Protein transport</keyword>
<evidence type="ECO:0000256" key="1">
    <source>
        <dbReference type="ARBA" id="ARBA00004162"/>
    </source>
</evidence>
<dbReference type="AlphaFoldDB" id="A0A975SK86"/>
<keyword evidence="3" id="KW-1003">Cell membrane</keyword>
<proteinExistence type="inferred from homology"/>
<accession>A0A975SK86</accession>
<evidence type="ECO:0000256" key="3">
    <source>
        <dbReference type="ARBA" id="ARBA00022475"/>
    </source>
</evidence>
<dbReference type="RefSeq" id="WP_216130173.1">
    <property type="nucleotide sequence ID" value="NZ_CP064782.1"/>
</dbReference>
<evidence type="ECO:0000256" key="2">
    <source>
        <dbReference type="ARBA" id="ARBA00005811"/>
    </source>
</evidence>
<evidence type="ECO:0000256" key="7">
    <source>
        <dbReference type="ARBA" id="ARBA00022989"/>
    </source>
</evidence>
<evidence type="ECO:0000256" key="8">
    <source>
        <dbReference type="ARBA" id="ARBA00023136"/>
    </source>
</evidence>
<dbReference type="KEGG" id="aiq:Azoinq_08130"/>
<gene>
    <name evidence="12" type="primary">tolR</name>
    <name evidence="12" type="ORF">Azoinq_08130</name>
</gene>
<dbReference type="Proteomes" id="UP000683428">
    <property type="component" value="Chromosome"/>
</dbReference>
<evidence type="ECO:0000313" key="13">
    <source>
        <dbReference type="Proteomes" id="UP000683428"/>
    </source>
</evidence>
<evidence type="ECO:0000313" key="12">
    <source>
        <dbReference type="EMBL" id="QWT47845.1"/>
    </source>
</evidence>
<dbReference type="PANTHER" id="PTHR30558:SF7">
    <property type="entry name" value="TOL-PAL SYSTEM PROTEIN TOLR"/>
    <property type="match status" value="1"/>
</dbReference>
<reference evidence="12" key="1">
    <citation type="submission" date="2020-11" db="EMBL/GenBank/DDBJ databases">
        <title>Azospira inquinata sp. nov.</title>
        <authorList>
            <person name="Moe W.M."/>
            <person name="Mikes M.C."/>
        </authorList>
    </citation>
    <scope>NUCLEOTIDE SEQUENCE</scope>
    <source>
        <strain evidence="12">Azo-3</strain>
    </source>
</reference>
<keyword evidence="6 10" id="KW-0812">Transmembrane</keyword>
<dbReference type="NCBIfam" id="TIGR02801">
    <property type="entry name" value="tolR"/>
    <property type="match status" value="1"/>
</dbReference>
<organism evidence="12 13">
    <name type="scientific">Azospira inquinata</name>
    <dbReference type="NCBI Taxonomy" id="2785627"/>
    <lineage>
        <taxon>Bacteria</taxon>
        <taxon>Pseudomonadati</taxon>
        <taxon>Pseudomonadota</taxon>
        <taxon>Betaproteobacteria</taxon>
        <taxon>Rhodocyclales</taxon>
        <taxon>Rhodocyclaceae</taxon>
        <taxon>Azospira</taxon>
    </lineage>
</organism>
<protein>
    <submittedName>
        <fullName evidence="12">Protein TolR</fullName>
    </submittedName>
</protein>
<dbReference type="GO" id="GO:0015031">
    <property type="term" value="P:protein transport"/>
    <property type="evidence" value="ECO:0007669"/>
    <property type="project" value="UniProtKB-KW"/>
</dbReference>
<keyword evidence="9" id="KW-0131">Cell cycle</keyword>
<evidence type="ECO:0000256" key="11">
    <source>
        <dbReference type="SAM" id="Phobius"/>
    </source>
</evidence>
<feature type="transmembrane region" description="Helical" evidence="11">
    <location>
        <begin position="12"/>
        <end position="33"/>
    </location>
</feature>
<dbReference type="Pfam" id="PF02472">
    <property type="entry name" value="ExbD"/>
    <property type="match status" value="1"/>
</dbReference>
<evidence type="ECO:0000256" key="4">
    <source>
        <dbReference type="ARBA" id="ARBA00022519"/>
    </source>
</evidence>
<comment type="subcellular location">
    <subcellularLocation>
        <location evidence="1">Cell membrane</location>
        <topology evidence="1">Single-pass membrane protein</topology>
    </subcellularLocation>
    <subcellularLocation>
        <location evidence="10">Cell membrane</location>
        <topology evidence="10">Single-pass type II membrane protein</topology>
    </subcellularLocation>
</comment>
<dbReference type="EMBL" id="CP064782">
    <property type="protein sequence ID" value="QWT47845.1"/>
    <property type="molecule type" value="Genomic_DNA"/>
</dbReference>
<keyword evidence="5" id="KW-0132">Cell division</keyword>
<evidence type="ECO:0000256" key="9">
    <source>
        <dbReference type="ARBA" id="ARBA00023306"/>
    </source>
</evidence>
<name>A0A975SK86_9RHOO</name>
<keyword evidence="13" id="KW-1185">Reference proteome</keyword>
<keyword evidence="10" id="KW-0813">Transport</keyword>
<keyword evidence="8 11" id="KW-0472">Membrane</keyword>
<sequence>MRPRRLKNEINVVPYIDVMLVLLVIFMVTAPMMQPPGKIDLPSVGEAAQPPSPPLEVIIRADGSLALHDLAKNTPERDIEADDLVDEVQAVQSENPDQPVLIAGNKKLEYSKVMEVMDKLRQQQIKRVGLLVQPTGSK</sequence>
<comment type="similarity">
    <text evidence="2 10">Belongs to the ExbD/TolR family.</text>
</comment>
<dbReference type="InterPro" id="IPR003400">
    <property type="entry name" value="ExbD"/>
</dbReference>
<keyword evidence="7 11" id="KW-1133">Transmembrane helix</keyword>
<dbReference type="GO" id="GO:0005886">
    <property type="term" value="C:plasma membrane"/>
    <property type="evidence" value="ECO:0007669"/>
    <property type="project" value="UniProtKB-SubCell"/>
</dbReference>
<dbReference type="PANTHER" id="PTHR30558">
    <property type="entry name" value="EXBD MEMBRANE COMPONENT OF PMF-DRIVEN MACROMOLECULE IMPORT SYSTEM"/>
    <property type="match status" value="1"/>
</dbReference>
<dbReference type="InterPro" id="IPR014168">
    <property type="entry name" value="Tol-Pal_TolR"/>
</dbReference>